<dbReference type="AlphaFoldDB" id="A0A396RSA2"/>
<dbReference type="OrthoDB" id="8482094at2"/>
<proteinExistence type="predicted"/>
<evidence type="ECO:0000313" key="1">
    <source>
        <dbReference type="EMBL" id="RHW16471.1"/>
    </source>
</evidence>
<accession>A0A396RSA2</accession>
<sequence>MAHVQLAGPVGLRYNAQNVLNHADDQRKVIDLLSSIADGDGGKQQSWGAPPLTGSTGACPRFLTDAIWDFQRHWKSKGRFRNIDGVVDPGGNTLKMLNLLSSGIPPSPEPDRPPIPPNRTHVRIPGTWQVTNMWSSGLGEVGLIGSVAVEVTPPDEKKFIVYGAGAGVGYSLDPVALIKGLKTLQALNPFASKDLAKAIDVLEMLAKGVGFGIGDYLQAFGVPLTSVTGGVLIPNPINRYIGRPMIVSRYTMTEAGNANFAVASAGGGFGAGMEGGLLGFGGPAVGPAMLLCPVLGYYGTSGVTLKFGIGGQVMLYSIVKVV</sequence>
<gene>
    <name evidence="1" type="ORF">D1610_15330</name>
</gene>
<dbReference type="EMBL" id="QWLV01000009">
    <property type="protein sequence ID" value="RHW16471.1"/>
    <property type="molecule type" value="Genomic_DNA"/>
</dbReference>
<reference evidence="1 2" key="1">
    <citation type="submission" date="2018-08" db="EMBL/GenBank/DDBJ databases">
        <title>The multiple taxonomic identification of Sphingomonas gilva.</title>
        <authorList>
            <person name="Zhu D."/>
            <person name="Zheng S."/>
        </authorList>
    </citation>
    <scope>NUCLEOTIDE SEQUENCE [LARGE SCALE GENOMIC DNA]</scope>
    <source>
        <strain evidence="1 2">ZDH117</strain>
    </source>
</reference>
<organism evidence="1 2">
    <name type="scientific">Sphingomonas gilva</name>
    <dbReference type="NCBI Taxonomy" id="2305907"/>
    <lineage>
        <taxon>Bacteria</taxon>
        <taxon>Pseudomonadati</taxon>
        <taxon>Pseudomonadota</taxon>
        <taxon>Alphaproteobacteria</taxon>
        <taxon>Sphingomonadales</taxon>
        <taxon>Sphingomonadaceae</taxon>
        <taxon>Sphingomonas</taxon>
    </lineage>
</organism>
<dbReference type="RefSeq" id="WP_118865077.1">
    <property type="nucleotide sequence ID" value="NZ_QWLV01000009.1"/>
</dbReference>
<name>A0A396RSA2_9SPHN</name>
<keyword evidence="2" id="KW-1185">Reference proteome</keyword>
<dbReference type="Proteomes" id="UP000266693">
    <property type="component" value="Unassembled WGS sequence"/>
</dbReference>
<protein>
    <submittedName>
        <fullName evidence="1">Uncharacterized protein</fullName>
    </submittedName>
</protein>
<comment type="caution">
    <text evidence="1">The sequence shown here is derived from an EMBL/GenBank/DDBJ whole genome shotgun (WGS) entry which is preliminary data.</text>
</comment>
<evidence type="ECO:0000313" key="2">
    <source>
        <dbReference type="Proteomes" id="UP000266693"/>
    </source>
</evidence>